<accession>A0A0R1URU9</accession>
<evidence type="ECO:0000313" key="1">
    <source>
        <dbReference type="EMBL" id="KRL95863.1"/>
    </source>
</evidence>
<keyword evidence="2" id="KW-1185">Reference proteome</keyword>
<comment type="caution">
    <text evidence="1">The sequence shown here is derived from an EMBL/GenBank/DDBJ whole genome shotgun (WGS) entry which is preliminary data.</text>
</comment>
<proteinExistence type="predicted"/>
<evidence type="ECO:0000313" key="2">
    <source>
        <dbReference type="Proteomes" id="UP000051580"/>
    </source>
</evidence>
<dbReference type="Proteomes" id="UP000051580">
    <property type="component" value="Unassembled WGS sequence"/>
</dbReference>
<name>A0A0R1URU9_9LACO</name>
<dbReference type="EMBL" id="AZFS01000044">
    <property type="protein sequence ID" value="KRL95863.1"/>
    <property type="molecule type" value="Genomic_DNA"/>
</dbReference>
<dbReference type="RefSeq" id="WP_057732517.1">
    <property type="nucleotide sequence ID" value="NZ_AZFS01000044.1"/>
</dbReference>
<sequence length="105" mass="12107">MKALRIYTLKNQAMADLYFKVHWQRHLISLPKYHIQVDSVQLEQVKNGDEPCRVFALVHTKDTDDMAALNAEYMQSDDFKADMAGYDMTAILNVEEVKLRSSIAN</sequence>
<dbReference type="PATRIC" id="fig|1423753.3.peg.2198"/>
<evidence type="ECO:0008006" key="3">
    <source>
        <dbReference type="Google" id="ProtNLM"/>
    </source>
</evidence>
<protein>
    <recommendedName>
        <fullName evidence="3">EthD domain-containing protein</fullName>
    </recommendedName>
</protein>
<dbReference type="AlphaFoldDB" id="A0A0R1URU9"/>
<gene>
    <name evidence="1" type="ORF">FD28_GL002092</name>
</gene>
<organism evidence="1 2">
    <name type="scientific">Levilactobacillus hammesii DSM 16381</name>
    <dbReference type="NCBI Taxonomy" id="1423753"/>
    <lineage>
        <taxon>Bacteria</taxon>
        <taxon>Bacillati</taxon>
        <taxon>Bacillota</taxon>
        <taxon>Bacilli</taxon>
        <taxon>Lactobacillales</taxon>
        <taxon>Lactobacillaceae</taxon>
        <taxon>Levilactobacillus</taxon>
    </lineage>
</organism>
<reference evidence="1 2" key="1">
    <citation type="journal article" date="2015" name="Genome Announc.">
        <title>Expanding the biotechnology potential of lactobacilli through comparative genomics of 213 strains and associated genera.</title>
        <authorList>
            <person name="Sun Z."/>
            <person name="Harris H.M."/>
            <person name="McCann A."/>
            <person name="Guo C."/>
            <person name="Argimon S."/>
            <person name="Zhang W."/>
            <person name="Yang X."/>
            <person name="Jeffery I.B."/>
            <person name="Cooney J.C."/>
            <person name="Kagawa T.F."/>
            <person name="Liu W."/>
            <person name="Song Y."/>
            <person name="Salvetti E."/>
            <person name="Wrobel A."/>
            <person name="Rasinkangas P."/>
            <person name="Parkhill J."/>
            <person name="Rea M.C."/>
            <person name="O'Sullivan O."/>
            <person name="Ritari J."/>
            <person name="Douillard F.P."/>
            <person name="Paul Ross R."/>
            <person name="Yang R."/>
            <person name="Briner A.E."/>
            <person name="Felis G.E."/>
            <person name="de Vos W.M."/>
            <person name="Barrangou R."/>
            <person name="Klaenhammer T.R."/>
            <person name="Caufield P.W."/>
            <person name="Cui Y."/>
            <person name="Zhang H."/>
            <person name="O'Toole P.W."/>
        </authorList>
    </citation>
    <scope>NUCLEOTIDE SEQUENCE [LARGE SCALE GENOMIC DNA]</scope>
    <source>
        <strain evidence="1 2">DSM 16381</strain>
    </source>
</reference>
<dbReference type="OrthoDB" id="2297285at2"/>